<comment type="caution">
    <text evidence="1">The sequence shown here is derived from an EMBL/GenBank/DDBJ whole genome shotgun (WGS) entry which is preliminary data.</text>
</comment>
<dbReference type="AlphaFoldDB" id="A0ABC8L0B7"/>
<reference evidence="1 2" key="1">
    <citation type="submission" date="2022-03" db="EMBL/GenBank/DDBJ databases">
        <authorList>
            <person name="Macdonald S."/>
            <person name="Ahmed S."/>
            <person name="Newling K."/>
        </authorList>
    </citation>
    <scope>NUCLEOTIDE SEQUENCE [LARGE SCALE GENOMIC DNA]</scope>
</reference>
<name>A0ABC8L0B7_ERUVS</name>
<dbReference type="EMBL" id="CAKOAT010379599">
    <property type="protein sequence ID" value="CAH8364133.1"/>
    <property type="molecule type" value="Genomic_DNA"/>
</dbReference>
<evidence type="ECO:0000313" key="1">
    <source>
        <dbReference type="EMBL" id="CAH8364133.1"/>
    </source>
</evidence>
<accession>A0ABC8L0B7</accession>
<proteinExistence type="predicted"/>
<evidence type="ECO:0008006" key="3">
    <source>
        <dbReference type="Google" id="ProtNLM"/>
    </source>
</evidence>
<evidence type="ECO:0000313" key="2">
    <source>
        <dbReference type="Proteomes" id="UP001642260"/>
    </source>
</evidence>
<protein>
    <recommendedName>
        <fullName evidence="3">Secreted protein</fullName>
    </recommendedName>
</protein>
<organism evidence="1 2">
    <name type="scientific">Eruca vesicaria subsp. sativa</name>
    <name type="common">Garden rocket</name>
    <name type="synonym">Eruca sativa</name>
    <dbReference type="NCBI Taxonomy" id="29727"/>
    <lineage>
        <taxon>Eukaryota</taxon>
        <taxon>Viridiplantae</taxon>
        <taxon>Streptophyta</taxon>
        <taxon>Embryophyta</taxon>
        <taxon>Tracheophyta</taxon>
        <taxon>Spermatophyta</taxon>
        <taxon>Magnoliopsida</taxon>
        <taxon>eudicotyledons</taxon>
        <taxon>Gunneridae</taxon>
        <taxon>Pentapetalae</taxon>
        <taxon>rosids</taxon>
        <taxon>malvids</taxon>
        <taxon>Brassicales</taxon>
        <taxon>Brassicaceae</taxon>
        <taxon>Brassiceae</taxon>
        <taxon>Eruca</taxon>
    </lineage>
</organism>
<dbReference type="Proteomes" id="UP001642260">
    <property type="component" value="Unassembled WGS sequence"/>
</dbReference>
<gene>
    <name evidence="1" type="ORF">ERUC_LOCUS29889</name>
</gene>
<keyword evidence="2" id="KW-1185">Reference proteome</keyword>
<sequence>MLGCWWFQWRSFGSWSLVPQKFRNGGVVVAVCGVWWLGLRQALVLRFAALSSDPARCALLAALLSSFKCSPSFLSIGS</sequence>